<organism evidence="1">
    <name type="scientific">viral metagenome</name>
    <dbReference type="NCBI Taxonomy" id="1070528"/>
    <lineage>
        <taxon>unclassified sequences</taxon>
        <taxon>metagenomes</taxon>
        <taxon>organismal metagenomes</taxon>
    </lineage>
</organism>
<sequence length="149" mass="17994">MLYVLLSLYYSCKKYLKTFIIHILIIIYSDMSCYDDLPTNFHDCWVQNLAYCLWHYTSLIKHFVKSGNDIIMYEITTRNGKYIFTTTVKYNITTQNFDVSGERLVTTQDEQSCKIEKYEERFVHYQNVLDYLWGLDTIKTFEDEYEEIE</sequence>
<protein>
    <submittedName>
        <fullName evidence="1">Uncharacterized protein</fullName>
    </submittedName>
</protein>
<name>A0A6C0IV49_9ZZZZ</name>
<evidence type="ECO:0000313" key="1">
    <source>
        <dbReference type="EMBL" id="QHT95707.1"/>
    </source>
</evidence>
<dbReference type="AlphaFoldDB" id="A0A6C0IV49"/>
<dbReference type="EMBL" id="MN740245">
    <property type="protein sequence ID" value="QHT95707.1"/>
    <property type="molecule type" value="Genomic_DNA"/>
</dbReference>
<accession>A0A6C0IV49</accession>
<reference evidence="1" key="1">
    <citation type="journal article" date="2020" name="Nature">
        <title>Giant virus diversity and host interactions through global metagenomics.</title>
        <authorList>
            <person name="Schulz F."/>
            <person name="Roux S."/>
            <person name="Paez-Espino D."/>
            <person name="Jungbluth S."/>
            <person name="Walsh D.A."/>
            <person name="Denef V.J."/>
            <person name="McMahon K.D."/>
            <person name="Konstantinidis K.T."/>
            <person name="Eloe-Fadrosh E.A."/>
            <person name="Kyrpides N.C."/>
            <person name="Woyke T."/>
        </authorList>
    </citation>
    <scope>NUCLEOTIDE SEQUENCE</scope>
    <source>
        <strain evidence="1">GVMAG-M-3300024301-20</strain>
    </source>
</reference>
<proteinExistence type="predicted"/>